<keyword evidence="5" id="KW-1185">Reference proteome</keyword>
<evidence type="ECO:0000259" key="3">
    <source>
        <dbReference type="PROSITE" id="PS51140"/>
    </source>
</evidence>
<dbReference type="CDD" id="cd14279">
    <property type="entry name" value="CUE"/>
    <property type="match status" value="1"/>
</dbReference>
<gene>
    <name evidence="4" type="ORF">SLEP1_g17766</name>
</gene>
<dbReference type="InterPro" id="IPR003892">
    <property type="entry name" value="CUE"/>
</dbReference>
<dbReference type="PANTHER" id="PTHR31245:SF16">
    <property type="entry name" value="UDP-GLUCOSE 6-DEHYDROGENASE"/>
    <property type="match status" value="1"/>
</dbReference>
<proteinExistence type="predicted"/>
<evidence type="ECO:0000256" key="1">
    <source>
        <dbReference type="SAM" id="Coils"/>
    </source>
</evidence>
<dbReference type="PANTHER" id="PTHR31245">
    <property type="entry name" value="UBIQUITIN SYSTEM COMPONENT CUE PROTEIN"/>
    <property type="match status" value="1"/>
</dbReference>
<feature type="domain" description="CUE" evidence="3">
    <location>
        <begin position="41"/>
        <end position="84"/>
    </location>
</feature>
<dbReference type="InterPro" id="IPR009060">
    <property type="entry name" value="UBA-like_sf"/>
</dbReference>
<keyword evidence="1" id="KW-0175">Coiled coil</keyword>
<dbReference type="Pfam" id="PF02845">
    <property type="entry name" value="CUE"/>
    <property type="match status" value="1"/>
</dbReference>
<evidence type="ECO:0000313" key="4">
    <source>
        <dbReference type="EMBL" id="GKV05800.1"/>
    </source>
</evidence>
<name>A0AAV5IYZ1_9ROSI</name>
<dbReference type="AlphaFoldDB" id="A0AAV5IYZ1"/>
<evidence type="ECO:0000256" key="2">
    <source>
        <dbReference type="SAM" id="MobiDB-lite"/>
    </source>
</evidence>
<protein>
    <recommendedName>
        <fullName evidence="3">CUE domain-containing protein</fullName>
    </recommendedName>
</protein>
<sequence>MSARVCGKRVGCEELFGSSPKRSRCSSFGASPDRPREFGSGSEDPVSSLLQTFPALDPEFISTVLRDHNNKIEEARESLSVLPSDFMERNKSASSDSAIIGNCVDVPTGGMSNCSQISKHDVRGVNNINQKFDNRSVIDGPQWVDLFVREMMSVTNLDDARGRAAKILEAFERNITANTRAAKELELASLKENLQGLLNNNQILKKAVAIQHQRNLEQEVNEREVCQLKLMLSQYQEQVRNLELSNYALKLHLQRAQESSSLHGQFHPDIY</sequence>
<dbReference type="SUPFAM" id="SSF46934">
    <property type="entry name" value="UBA-like"/>
    <property type="match status" value="1"/>
</dbReference>
<dbReference type="Proteomes" id="UP001054252">
    <property type="component" value="Unassembled WGS sequence"/>
</dbReference>
<dbReference type="PROSITE" id="PS51140">
    <property type="entry name" value="CUE"/>
    <property type="match status" value="1"/>
</dbReference>
<reference evidence="4 5" key="1">
    <citation type="journal article" date="2021" name="Commun. Biol.">
        <title>The genome of Shorea leprosula (Dipterocarpaceae) highlights the ecological relevance of drought in aseasonal tropical rainforests.</title>
        <authorList>
            <person name="Ng K.K.S."/>
            <person name="Kobayashi M.J."/>
            <person name="Fawcett J.A."/>
            <person name="Hatakeyama M."/>
            <person name="Paape T."/>
            <person name="Ng C.H."/>
            <person name="Ang C.C."/>
            <person name="Tnah L.H."/>
            <person name="Lee C.T."/>
            <person name="Nishiyama T."/>
            <person name="Sese J."/>
            <person name="O'Brien M.J."/>
            <person name="Copetti D."/>
            <person name="Mohd Noor M.I."/>
            <person name="Ong R.C."/>
            <person name="Putra M."/>
            <person name="Sireger I.Z."/>
            <person name="Indrioko S."/>
            <person name="Kosugi Y."/>
            <person name="Izuno A."/>
            <person name="Isagi Y."/>
            <person name="Lee S.L."/>
            <person name="Shimizu K.K."/>
        </authorList>
    </citation>
    <scope>NUCLEOTIDE SEQUENCE [LARGE SCALE GENOMIC DNA]</scope>
    <source>
        <strain evidence="4">214</strain>
    </source>
</reference>
<comment type="caution">
    <text evidence="4">The sequence shown here is derived from an EMBL/GenBank/DDBJ whole genome shotgun (WGS) entry which is preliminary data.</text>
</comment>
<organism evidence="4 5">
    <name type="scientific">Rubroshorea leprosula</name>
    <dbReference type="NCBI Taxonomy" id="152421"/>
    <lineage>
        <taxon>Eukaryota</taxon>
        <taxon>Viridiplantae</taxon>
        <taxon>Streptophyta</taxon>
        <taxon>Embryophyta</taxon>
        <taxon>Tracheophyta</taxon>
        <taxon>Spermatophyta</taxon>
        <taxon>Magnoliopsida</taxon>
        <taxon>eudicotyledons</taxon>
        <taxon>Gunneridae</taxon>
        <taxon>Pentapetalae</taxon>
        <taxon>rosids</taxon>
        <taxon>malvids</taxon>
        <taxon>Malvales</taxon>
        <taxon>Dipterocarpaceae</taxon>
        <taxon>Rubroshorea</taxon>
    </lineage>
</organism>
<evidence type="ECO:0000313" key="5">
    <source>
        <dbReference type="Proteomes" id="UP001054252"/>
    </source>
</evidence>
<accession>A0AAV5IYZ1</accession>
<dbReference type="EMBL" id="BPVZ01000024">
    <property type="protein sequence ID" value="GKV05800.1"/>
    <property type="molecule type" value="Genomic_DNA"/>
</dbReference>
<dbReference type="GO" id="GO:0043130">
    <property type="term" value="F:ubiquitin binding"/>
    <property type="evidence" value="ECO:0007669"/>
    <property type="project" value="InterPro"/>
</dbReference>
<feature type="coiled-coil region" evidence="1">
    <location>
        <begin position="168"/>
        <end position="207"/>
    </location>
</feature>
<feature type="region of interest" description="Disordered" evidence="2">
    <location>
        <begin position="15"/>
        <end position="45"/>
    </location>
</feature>